<comment type="catalytic activity">
    <reaction evidence="9">
        <text>GTP + H2O = GDP + phosphate + H(+)</text>
        <dbReference type="Rhea" id="RHEA:19669"/>
        <dbReference type="ChEBI" id="CHEBI:15377"/>
        <dbReference type="ChEBI" id="CHEBI:15378"/>
        <dbReference type="ChEBI" id="CHEBI:37565"/>
        <dbReference type="ChEBI" id="CHEBI:43474"/>
        <dbReference type="ChEBI" id="CHEBI:58189"/>
    </reaction>
    <physiologicalReaction direction="left-to-right" evidence="9">
        <dbReference type="Rhea" id="RHEA:19670"/>
    </physiologicalReaction>
</comment>
<feature type="region of interest" description="Disordered" evidence="11">
    <location>
        <begin position="1"/>
        <end position="40"/>
    </location>
</feature>
<evidence type="ECO:0000256" key="8">
    <source>
        <dbReference type="ARBA" id="ARBA00023242"/>
    </source>
</evidence>
<dbReference type="GO" id="GO:0000479">
    <property type="term" value="P:endonucleolytic cleavage of tricistronic rRNA transcript (SSU-rRNA, 5.8S rRNA, LSU-rRNA)"/>
    <property type="evidence" value="ECO:0007669"/>
    <property type="project" value="TreeGrafter"/>
</dbReference>
<evidence type="ECO:0000256" key="11">
    <source>
        <dbReference type="SAM" id="MobiDB-lite"/>
    </source>
</evidence>
<feature type="compositionally biased region" description="Basic and acidic residues" evidence="11">
    <location>
        <begin position="1175"/>
        <end position="1195"/>
    </location>
</feature>
<comment type="similarity">
    <text evidence="10">Belongs to the TRAFAC class translation factor GTPase superfamily. Bms1-like GTPase family. BMS1 subfamily.</text>
</comment>
<feature type="compositionally biased region" description="Acidic residues" evidence="11">
    <location>
        <begin position="595"/>
        <end position="617"/>
    </location>
</feature>
<dbReference type="PANTHER" id="PTHR12858">
    <property type="entry name" value="RIBOSOME BIOGENESIS PROTEIN"/>
    <property type="match status" value="1"/>
</dbReference>
<dbReference type="InterPro" id="IPR027417">
    <property type="entry name" value="P-loop_NTPase"/>
</dbReference>
<dbReference type="InterPro" id="IPR037875">
    <property type="entry name" value="Bms1_N"/>
</dbReference>
<feature type="compositionally biased region" description="Basic and acidic residues" evidence="11">
    <location>
        <begin position="544"/>
        <end position="563"/>
    </location>
</feature>
<dbReference type="Gene3D" id="3.40.50.300">
    <property type="entry name" value="P-loop containing nucleotide triphosphate hydrolases"/>
    <property type="match status" value="1"/>
</dbReference>
<sequence>MDAKDQKKHRKKNSGPKAEKKKKRHLQDLQLGDEEDARKRNPKAFAVQSAVRMARSFHRENAFYIESEFFFFLNTQLGLRMKTKKHHIPVVDRTPLEPPPIVVVVMGPPKVGKSTLIQCLIRNFTRQKLTEIRGPVTIVSGKKRRLTIIECDCDINMMIDLAKVADLVLMLIDASFGFEMETFEFLNICQVHGFPKIMGVLTHLDSFKHNKQLKKTKKRLKHRFWTEVYPGAKLFYLSGMVHGEYQNQEIHNLGRFITVMKFRPLTWQTSHPYILADRMEDLTNPEDIRTNTKCDRKVSLYGVGDFAVSDISFLPDPCALPEQQKKRCLNEKEKLVYAPLSGVGGVLYDKDAVYVDLGGSHGFQESEEVRPTHELVQSLISTHATIDAKMASSRVTLFSDSKPLGSEDIDNQGQWMPKEEKQVDLKTGRVRRKAIFGDEEEEDESGDSDDEDDEEMSEGDRLENNSSDDETEEGQDARVTDKQYMSGKGIKRQKLEMEEDFEVDLPAFADSDDDLERSSVEEEAEEADESSEEEDSTAEEERDILESKTIREGGKPELLHTDDSSDSLNVEKSLTRKKATFTTSDSGHCTAEEAFASEDEPEENSSLSTEEEDSENEEAIRKKFPKPSQVVSCQKLGSENLIDETSDIEDLLKEEDYKEENNYSTDTSGALKWKEDLSRKAAEAFLRQQQTTPNLRKLIYGTVTEDNEEEDGDNGEELGGLFRVSQPASECKHKADSLDCSRFHVEAPHDWDLEEVMNSIRDCFVTGKWEEDKDAAKLLAEDEELYGDFEDLETGTMHKGKPGPDTQIEDVEEEVKEEIDPSAEESAKEKLLDKKRKLKEMFDAEYDEGESTYFDDLKGEMQKQAQLNRAEFEDQDDEARVQYEGFRPGMYVRIEIENVPCEFVVNFDPHYPIILGGLGNSEGNVGYVQVGPITPQGTGFLAIQSVSGNMPDFRIAATGVVLDLDKSIKVVKKLKLTGFPYKIFKNTSFIKGMFNSALEVAKFEGAVIRTVSGIRGQIKKALRAPEGAFRATFEDKLLMSDIVFMRTWYPVSVPAFYNPVTSLLKPVGEKDTWSGMRTTGQLRLAHGIKLKANKDSLYKPIVRQKKHFNSLHIPKALQKALPFKSKPKTQAKAGKTPKDRVRPAVIREPQERKILALLDALSTVHSEKMKKAKEQRHLHNKEHFKMKQKEEEEKLKRQKDLRKKLYRIQGQKERRNQKSSLKGPEEQLK</sequence>
<dbReference type="GO" id="GO:0030686">
    <property type="term" value="C:90S preribosome"/>
    <property type="evidence" value="ECO:0007669"/>
    <property type="project" value="TreeGrafter"/>
</dbReference>
<feature type="compositionally biased region" description="Acidic residues" evidence="11">
    <location>
        <begin position="510"/>
        <end position="543"/>
    </location>
</feature>
<proteinExistence type="inferred from homology"/>
<evidence type="ECO:0000313" key="13">
    <source>
        <dbReference type="EMBL" id="OWK08028.1"/>
    </source>
</evidence>
<dbReference type="InterPro" id="IPR012948">
    <property type="entry name" value="AARP2CN"/>
</dbReference>
<keyword evidence="14" id="KW-1185">Reference proteome</keyword>
<organism evidence="13 14">
    <name type="scientific">Cervus elaphus hippelaphus</name>
    <name type="common">European red deer</name>
    <dbReference type="NCBI Taxonomy" id="46360"/>
    <lineage>
        <taxon>Eukaryota</taxon>
        <taxon>Metazoa</taxon>
        <taxon>Chordata</taxon>
        <taxon>Craniata</taxon>
        <taxon>Vertebrata</taxon>
        <taxon>Euteleostomi</taxon>
        <taxon>Mammalia</taxon>
        <taxon>Eutheria</taxon>
        <taxon>Laurasiatheria</taxon>
        <taxon>Artiodactyla</taxon>
        <taxon>Ruminantia</taxon>
        <taxon>Pecora</taxon>
        <taxon>Cervidae</taxon>
        <taxon>Cervinae</taxon>
        <taxon>Cervus</taxon>
    </lineage>
</organism>
<dbReference type="PANTHER" id="PTHR12858:SF2">
    <property type="entry name" value="RIBOSOME BIOGENESIS PROTEIN BMS1 HOMOLOG"/>
    <property type="match status" value="1"/>
</dbReference>
<dbReference type="PROSITE" id="PS51714">
    <property type="entry name" value="G_BMS1"/>
    <property type="match status" value="1"/>
</dbReference>
<evidence type="ECO:0000259" key="12">
    <source>
        <dbReference type="PROSITE" id="PS51714"/>
    </source>
</evidence>
<feature type="domain" description="Bms1-type G" evidence="12">
    <location>
        <begin position="98"/>
        <end position="263"/>
    </location>
</feature>
<feature type="region of interest" description="Disordered" evidence="11">
    <location>
        <begin position="400"/>
        <end position="647"/>
    </location>
</feature>
<dbReference type="Proteomes" id="UP000242450">
    <property type="component" value="Chromosome 15"/>
</dbReference>
<dbReference type="InterPro" id="IPR030387">
    <property type="entry name" value="G_Bms1/Tsr1_dom"/>
</dbReference>
<dbReference type="GO" id="GO:0000462">
    <property type="term" value="P:maturation of SSU-rRNA from tricistronic rRNA transcript (SSU-rRNA, 5.8S rRNA, LSU-rRNA)"/>
    <property type="evidence" value="ECO:0007669"/>
    <property type="project" value="TreeGrafter"/>
</dbReference>
<dbReference type="InterPro" id="IPR039761">
    <property type="entry name" value="Bms1/Tsr1"/>
</dbReference>
<keyword evidence="3" id="KW-0597">Phosphoprotein</keyword>
<keyword evidence="5" id="KW-0378">Hydrolase</keyword>
<accession>A0A212CPQ6</accession>
<feature type="compositionally biased region" description="Basic residues" evidence="11">
    <location>
        <begin position="1"/>
        <end position="25"/>
    </location>
</feature>
<gene>
    <name evidence="13" type="ORF">Celaphus_00008176</name>
</gene>
<dbReference type="GO" id="GO:0005524">
    <property type="term" value="F:ATP binding"/>
    <property type="evidence" value="ECO:0007669"/>
    <property type="project" value="UniProtKB-KW"/>
</dbReference>
<dbReference type="GO" id="GO:0003924">
    <property type="term" value="F:GTPase activity"/>
    <property type="evidence" value="ECO:0007669"/>
    <property type="project" value="TreeGrafter"/>
</dbReference>
<dbReference type="OrthoDB" id="10260897at2759"/>
<dbReference type="GO" id="GO:0005654">
    <property type="term" value="C:nucleoplasm"/>
    <property type="evidence" value="ECO:0007669"/>
    <property type="project" value="UniProtKB-ARBA"/>
</dbReference>
<name>A0A212CPQ6_CEREH</name>
<evidence type="ECO:0000256" key="7">
    <source>
        <dbReference type="ARBA" id="ARBA00023134"/>
    </source>
</evidence>
<keyword evidence="4" id="KW-0547">Nucleotide-binding</keyword>
<evidence type="ECO:0000256" key="1">
    <source>
        <dbReference type="ARBA" id="ARBA00004604"/>
    </source>
</evidence>
<keyword evidence="8" id="KW-0539">Nucleus</keyword>
<dbReference type="SMART" id="SM01362">
    <property type="entry name" value="DUF663"/>
    <property type="match status" value="1"/>
</dbReference>
<dbReference type="GO" id="GO:0005525">
    <property type="term" value="F:GTP binding"/>
    <property type="evidence" value="ECO:0007669"/>
    <property type="project" value="UniProtKB-KW"/>
</dbReference>
<feature type="compositionally biased region" description="Acidic residues" evidence="11">
    <location>
        <begin position="437"/>
        <end position="457"/>
    </location>
</feature>
<evidence type="ECO:0000256" key="6">
    <source>
        <dbReference type="ARBA" id="ARBA00022840"/>
    </source>
</evidence>
<dbReference type="SUPFAM" id="SSF52540">
    <property type="entry name" value="P-loop containing nucleoside triphosphate hydrolases"/>
    <property type="match status" value="1"/>
</dbReference>
<keyword evidence="2" id="KW-0690">Ribosome biogenesis</keyword>
<evidence type="ECO:0000256" key="10">
    <source>
        <dbReference type="ARBA" id="ARBA00061391"/>
    </source>
</evidence>
<evidence type="ECO:0000256" key="2">
    <source>
        <dbReference type="ARBA" id="ARBA00022517"/>
    </source>
</evidence>
<dbReference type="AlphaFoldDB" id="A0A212CPQ6"/>
<keyword evidence="6" id="KW-0067">ATP-binding</keyword>
<dbReference type="GO" id="GO:0032040">
    <property type="term" value="C:small-subunit processome"/>
    <property type="evidence" value="ECO:0007669"/>
    <property type="project" value="UniProtKB-ARBA"/>
</dbReference>
<evidence type="ECO:0000256" key="5">
    <source>
        <dbReference type="ARBA" id="ARBA00022801"/>
    </source>
</evidence>
<dbReference type="Pfam" id="PF08142">
    <property type="entry name" value="AARP2CN"/>
    <property type="match status" value="1"/>
</dbReference>
<dbReference type="Pfam" id="PF04950">
    <property type="entry name" value="RIBIOP_C"/>
    <property type="match status" value="1"/>
</dbReference>
<evidence type="ECO:0000256" key="3">
    <source>
        <dbReference type="ARBA" id="ARBA00022553"/>
    </source>
</evidence>
<keyword evidence="7" id="KW-0342">GTP-binding</keyword>
<evidence type="ECO:0000313" key="14">
    <source>
        <dbReference type="Proteomes" id="UP000242450"/>
    </source>
</evidence>
<dbReference type="CDD" id="cd01882">
    <property type="entry name" value="BMS1"/>
    <property type="match status" value="1"/>
</dbReference>
<feature type="compositionally biased region" description="Basic and acidic residues" evidence="11">
    <location>
        <begin position="417"/>
        <end position="427"/>
    </location>
</feature>
<dbReference type="FunFam" id="3.40.50.300:FF:000105">
    <property type="entry name" value="BMS1 ribosome biogenesis factor"/>
    <property type="match status" value="1"/>
</dbReference>
<dbReference type="InterPro" id="IPR007034">
    <property type="entry name" value="BMS1_TSR1_C"/>
</dbReference>
<evidence type="ECO:0000256" key="4">
    <source>
        <dbReference type="ARBA" id="ARBA00022741"/>
    </source>
</evidence>
<dbReference type="EMBL" id="MKHE01000015">
    <property type="protein sequence ID" value="OWK08028.1"/>
    <property type="molecule type" value="Genomic_DNA"/>
</dbReference>
<protein>
    <submittedName>
        <fullName evidence="13">BMS1</fullName>
    </submittedName>
</protein>
<comment type="caution">
    <text evidence="13">The sequence shown here is derived from an EMBL/GenBank/DDBJ whole genome shotgun (WGS) entry which is preliminary data.</text>
</comment>
<dbReference type="GO" id="GO:0034511">
    <property type="term" value="F:U3 snoRNA binding"/>
    <property type="evidence" value="ECO:0007669"/>
    <property type="project" value="TreeGrafter"/>
</dbReference>
<comment type="subcellular location">
    <subcellularLocation>
        <location evidence="1">Nucleus</location>
        <location evidence="1">Nucleolus</location>
    </subcellularLocation>
</comment>
<evidence type="ECO:0000256" key="9">
    <source>
        <dbReference type="ARBA" id="ARBA00049117"/>
    </source>
</evidence>
<reference evidence="13 14" key="1">
    <citation type="journal article" date="2018" name="Mol. Genet. Genomics">
        <title>The red deer Cervus elaphus genome CerEla1.0: sequencing, annotating, genes, and chromosomes.</title>
        <authorList>
            <person name="Bana N.A."/>
            <person name="Nyiri A."/>
            <person name="Nagy J."/>
            <person name="Frank K."/>
            <person name="Nagy T."/>
            <person name="Steger V."/>
            <person name="Schiller M."/>
            <person name="Lakatos P."/>
            <person name="Sugar L."/>
            <person name="Horn P."/>
            <person name="Barta E."/>
            <person name="Orosz L."/>
        </authorList>
    </citation>
    <scope>NUCLEOTIDE SEQUENCE [LARGE SCALE GENOMIC DNA]</scope>
    <source>
        <strain evidence="13">Hungarian</strain>
    </source>
</reference>
<dbReference type="SMART" id="SM00785">
    <property type="entry name" value="AARP2CN"/>
    <property type="match status" value="1"/>
</dbReference>
<feature type="region of interest" description="Disordered" evidence="11">
    <location>
        <begin position="1167"/>
        <end position="1229"/>
    </location>
</feature>
<feature type="compositionally biased region" description="Basic residues" evidence="11">
    <location>
        <begin position="1196"/>
        <end position="1206"/>
    </location>
</feature>